<dbReference type="RefSeq" id="WP_111897736.1">
    <property type="nucleotide sequence ID" value="NZ_CP033459.1"/>
</dbReference>
<dbReference type="KEGG" id="alq:C7Y71_001975"/>
<keyword evidence="3" id="KW-1185">Reference proteome</keyword>
<evidence type="ECO:0000313" key="2">
    <source>
        <dbReference type="EMBL" id="QFQ11889.1"/>
    </source>
</evidence>
<protein>
    <submittedName>
        <fullName evidence="2">Crp/Fnr family transcriptional regulator</fullName>
    </submittedName>
</protein>
<dbReference type="InterPro" id="IPR014710">
    <property type="entry name" value="RmlC-like_jellyroll"/>
</dbReference>
<dbReference type="AlphaFoldDB" id="A0A5P8E4D9"/>
<dbReference type="OrthoDB" id="1066708at2"/>
<sequence>MIDFNSYIDGLDLSALKEYCVNHGRLTQYAKGDYFIKAGEESRYIGFVECGYFNYIVHNSSEQKDYITGFAFEREFVGDYPNCLSNKTSEVTIVAGTSCKVFQLAGEELGKLLDSNGMRELKQAISDHLFSQVYTQYLDTYRMTTRERYKRLLLRCPEIVQSINLKNIASYLKVTPTTISYIRREITFGL</sequence>
<organism evidence="2 3">
    <name type="scientific">Pseudoprevotella muciniphila</name>
    <dbReference type="NCBI Taxonomy" id="2133944"/>
    <lineage>
        <taxon>Bacteria</taxon>
        <taxon>Pseudomonadati</taxon>
        <taxon>Bacteroidota</taxon>
        <taxon>Bacteroidia</taxon>
        <taxon>Bacteroidales</taxon>
        <taxon>Prevotellaceae</taxon>
        <taxon>Pseudoprevotella</taxon>
    </lineage>
</organism>
<proteinExistence type="predicted"/>
<dbReference type="InterPro" id="IPR018490">
    <property type="entry name" value="cNMP-bd_dom_sf"/>
</dbReference>
<reference evidence="2 3" key="1">
    <citation type="submission" date="2018-11" db="EMBL/GenBank/DDBJ databases">
        <authorList>
            <person name="Na S.W."/>
            <person name="Baik M."/>
        </authorList>
    </citation>
    <scope>NUCLEOTIDE SEQUENCE [LARGE SCALE GENOMIC DNA]</scope>
    <source>
        <strain evidence="2 3">E39</strain>
    </source>
</reference>
<name>A0A5P8E4D9_9BACT</name>
<dbReference type="InterPro" id="IPR000595">
    <property type="entry name" value="cNMP-bd_dom"/>
</dbReference>
<evidence type="ECO:0000259" key="1">
    <source>
        <dbReference type="PROSITE" id="PS50042"/>
    </source>
</evidence>
<dbReference type="Gene3D" id="2.60.120.10">
    <property type="entry name" value="Jelly Rolls"/>
    <property type="match status" value="1"/>
</dbReference>
<gene>
    <name evidence="2" type="ORF">C7Y71_001975</name>
</gene>
<dbReference type="EMBL" id="CP033459">
    <property type="protein sequence ID" value="QFQ11889.1"/>
    <property type="molecule type" value="Genomic_DNA"/>
</dbReference>
<dbReference type="Proteomes" id="UP000249375">
    <property type="component" value="Chromosome"/>
</dbReference>
<dbReference type="SUPFAM" id="SSF51206">
    <property type="entry name" value="cAMP-binding domain-like"/>
    <property type="match status" value="1"/>
</dbReference>
<dbReference type="PROSITE" id="PS50042">
    <property type="entry name" value="CNMP_BINDING_3"/>
    <property type="match status" value="1"/>
</dbReference>
<evidence type="ECO:0000313" key="3">
    <source>
        <dbReference type="Proteomes" id="UP000249375"/>
    </source>
</evidence>
<accession>A0A5P8E4D9</accession>
<dbReference type="Pfam" id="PF00027">
    <property type="entry name" value="cNMP_binding"/>
    <property type="match status" value="1"/>
</dbReference>
<feature type="domain" description="Cyclic nucleotide-binding" evidence="1">
    <location>
        <begin position="29"/>
        <end position="113"/>
    </location>
</feature>
<dbReference type="CDD" id="cd00038">
    <property type="entry name" value="CAP_ED"/>
    <property type="match status" value="1"/>
</dbReference>